<evidence type="ECO:0000256" key="1">
    <source>
        <dbReference type="ARBA" id="ARBA00004680"/>
    </source>
</evidence>
<organism evidence="9 10">
    <name type="scientific">Blastopirellula marina</name>
    <dbReference type="NCBI Taxonomy" id="124"/>
    <lineage>
        <taxon>Bacteria</taxon>
        <taxon>Pseudomonadati</taxon>
        <taxon>Planctomycetota</taxon>
        <taxon>Planctomycetia</taxon>
        <taxon>Pirellulales</taxon>
        <taxon>Pirellulaceae</taxon>
        <taxon>Blastopirellula</taxon>
    </lineage>
</organism>
<accession>A0A2S8GCM0</accession>
<dbReference type="GO" id="GO:0046166">
    <property type="term" value="P:glyceraldehyde-3-phosphate biosynthetic process"/>
    <property type="evidence" value="ECO:0007669"/>
    <property type="project" value="TreeGrafter"/>
</dbReference>
<keyword evidence="6 7" id="KW-0413">Isomerase</keyword>
<dbReference type="CDD" id="cd00311">
    <property type="entry name" value="TIM"/>
    <property type="match status" value="1"/>
</dbReference>
<dbReference type="SUPFAM" id="SSF51351">
    <property type="entry name" value="Triosephosphate isomerase (TIM)"/>
    <property type="match status" value="1"/>
</dbReference>
<dbReference type="GO" id="GO:0005829">
    <property type="term" value="C:cytosol"/>
    <property type="evidence" value="ECO:0007669"/>
    <property type="project" value="TreeGrafter"/>
</dbReference>
<dbReference type="Proteomes" id="UP000237819">
    <property type="component" value="Unassembled WGS sequence"/>
</dbReference>
<gene>
    <name evidence="7" type="primary">tpiA</name>
    <name evidence="9" type="ORF">C5Y93_28085</name>
</gene>
<evidence type="ECO:0000256" key="7">
    <source>
        <dbReference type="HAMAP-Rule" id="MF_00147"/>
    </source>
</evidence>
<dbReference type="PROSITE" id="PS00171">
    <property type="entry name" value="TIM_1"/>
    <property type="match status" value="1"/>
</dbReference>
<dbReference type="GO" id="GO:0004807">
    <property type="term" value="F:triose-phosphate isomerase activity"/>
    <property type="evidence" value="ECO:0007669"/>
    <property type="project" value="UniProtKB-UniRule"/>
</dbReference>
<evidence type="ECO:0000256" key="8">
    <source>
        <dbReference type="RuleBase" id="RU363013"/>
    </source>
</evidence>
<comment type="pathway">
    <text evidence="1 7 8">Carbohydrate degradation; glycolysis; D-glyceraldehyde 3-phosphate from glycerone phosphate: step 1/1.</text>
</comment>
<comment type="function">
    <text evidence="7">Involved in the gluconeogenesis. Catalyzes stereospecifically the conversion of dihydroxyacetone phosphate (DHAP) to D-glyceraldehyde-3-phosphate (G3P).</text>
</comment>
<comment type="catalytic activity">
    <reaction evidence="7 8">
        <text>D-glyceraldehyde 3-phosphate = dihydroxyacetone phosphate</text>
        <dbReference type="Rhea" id="RHEA:18585"/>
        <dbReference type="ChEBI" id="CHEBI:57642"/>
        <dbReference type="ChEBI" id="CHEBI:59776"/>
        <dbReference type="EC" id="5.3.1.1"/>
    </reaction>
</comment>
<dbReference type="EMBL" id="PUHZ01000025">
    <property type="protein sequence ID" value="PQO42208.1"/>
    <property type="molecule type" value="Genomic_DNA"/>
</dbReference>
<dbReference type="OrthoDB" id="9809429at2"/>
<comment type="caution">
    <text evidence="9">The sequence shown here is derived from an EMBL/GenBank/DDBJ whole genome shotgun (WGS) entry which is preliminary data.</text>
</comment>
<evidence type="ECO:0000313" key="10">
    <source>
        <dbReference type="Proteomes" id="UP000237819"/>
    </source>
</evidence>
<dbReference type="PANTHER" id="PTHR21139">
    <property type="entry name" value="TRIOSEPHOSPHATE ISOMERASE"/>
    <property type="match status" value="1"/>
</dbReference>
<dbReference type="InterPro" id="IPR000652">
    <property type="entry name" value="Triosephosphate_isomerase"/>
</dbReference>
<dbReference type="Pfam" id="PF00121">
    <property type="entry name" value="TIM"/>
    <property type="match status" value="1"/>
</dbReference>
<evidence type="ECO:0000313" key="9">
    <source>
        <dbReference type="EMBL" id="PQO42208.1"/>
    </source>
</evidence>
<keyword evidence="5 7" id="KW-0324">Glycolysis</keyword>
<evidence type="ECO:0000256" key="3">
    <source>
        <dbReference type="ARBA" id="ARBA00022432"/>
    </source>
</evidence>
<evidence type="ECO:0000256" key="4">
    <source>
        <dbReference type="ARBA" id="ARBA00022490"/>
    </source>
</evidence>
<name>A0A2S8GCM0_9BACT</name>
<dbReference type="PROSITE" id="PS51440">
    <property type="entry name" value="TIM_2"/>
    <property type="match status" value="1"/>
</dbReference>
<feature type="binding site" evidence="7">
    <location>
        <position position="172"/>
    </location>
    <ligand>
        <name>substrate</name>
    </ligand>
</feature>
<feature type="binding site" evidence="7">
    <location>
        <position position="212"/>
    </location>
    <ligand>
        <name>substrate</name>
    </ligand>
</feature>
<feature type="active site" description="Electrophile" evidence="7">
    <location>
        <position position="94"/>
    </location>
</feature>
<dbReference type="RefSeq" id="WP_105338789.1">
    <property type="nucleotide sequence ID" value="NZ_PUHZ01000025.1"/>
</dbReference>
<dbReference type="InterPro" id="IPR035990">
    <property type="entry name" value="TIM_sf"/>
</dbReference>
<sequence length="251" mass="25846">MRRPFIAGNWKMNTTKADGVALVKGVAEGNTAGDAVEVAVCAPSVYLDAVATAAGGKVGVGAQNCHHEATGAFTGEVSATMCKDIGCQYVILGHSERRHIFGESNSDVCKKVHAVLAAGLTPIVCVGELLEERESGKTADVVAEQMFGSLAGVTGEQMKSIVIAYEPVWAIGTGKVATPDQAEEVHAGIRTLMTAKYGKEVSDSVRIQYGGSVKPDNAAELLSQPNIDGALVGGASLKADSFLGIIAGATK</sequence>
<evidence type="ECO:0000256" key="2">
    <source>
        <dbReference type="ARBA" id="ARBA00007422"/>
    </source>
</evidence>
<dbReference type="Gene3D" id="3.20.20.70">
    <property type="entry name" value="Aldolase class I"/>
    <property type="match status" value="1"/>
</dbReference>
<reference evidence="9 10" key="1">
    <citation type="submission" date="2018-02" db="EMBL/GenBank/DDBJ databases">
        <title>Comparative genomes isolates from brazilian mangrove.</title>
        <authorList>
            <person name="Araujo J.E."/>
            <person name="Taketani R.G."/>
            <person name="Silva M.C.P."/>
            <person name="Loureco M.V."/>
            <person name="Andreote F.D."/>
        </authorList>
    </citation>
    <scope>NUCLEOTIDE SEQUENCE [LARGE SCALE GENOMIC DNA]</scope>
    <source>
        <strain evidence="9 10">Nap-Phe MGV</strain>
    </source>
</reference>
<dbReference type="NCBIfam" id="TIGR00419">
    <property type="entry name" value="tim"/>
    <property type="match status" value="1"/>
</dbReference>
<dbReference type="HAMAP" id="MF_00147_B">
    <property type="entry name" value="TIM_B"/>
    <property type="match status" value="1"/>
</dbReference>
<dbReference type="AlphaFoldDB" id="A0A2S8GCM0"/>
<dbReference type="InterPro" id="IPR013785">
    <property type="entry name" value="Aldolase_TIM"/>
</dbReference>
<keyword evidence="4 7" id="KW-0963">Cytoplasm</keyword>
<dbReference type="UniPathway" id="UPA00138"/>
<dbReference type="InterPro" id="IPR022896">
    <property type="entry name" value="TrioseP_Isoase_bac/euk"/>
</dbReference>
<dbReference type="GO" id="GO:0019563">
    <property type="term" value="P:glycerol catabolic process"/>
    <property type="evidence" value="ECO:0007669"/>
    <property type="project" value="TreeGrafter"/>
</dbReference>
<comment type="similarity">
    <text evidence="2 7 8">Belongs to the triosephosphate isomerase family.</text>
</comment>
<keyword evidence="3 7" id="KW-0312">Gluconeogenesis</keyword>
<dbReference type="PANTHER" id="PTHR21139:SF42">
    <property type="entry name" value="TRIOSEPHOSPHATE ISOMERASE"/>
    <property type="match status" value="1"/>
</dbReference>
<comment type="pathway">
    <text evidence="7 8">Carbohydrate biosynthesis; gluconeogenesis.</text>
</comment>
<feature type="active site" description="Proton acceptor" evidence="7">
    <location>
        <position position="166"/>
    </location>
</feature>
<evidence type="ECO:0000256" key="5">
    <source>
        <dbReference type="ARBA" id="ARBA00023152"/>
    </source>
</evidence>
<dbReference type="InterPro" id="IPR020861">
    <property type="entry name" value="Triosephosphate_isomerase_AS"/>
</dbReference>
<dbReference type="EC" id="5.3.1.1" evidence="7 8"/>
<evidence type="ECO:0000256" key="6">
    <source>
        <dbReference type="ARBA" id="ARBA00023235"/>
    </source>
</evidence>
<dbReference type="UniPathway" id="UPA00109">
    <property type="reaction ID" value="UER00189"/>
</dbReference>
<comment type="subunit">
    <text evidence="7 8">Homodimer.</text>
</comment>
<comment type="subcellular location">
    <subcellularLocation>
        <location evidence="7 8">Cytoplasm</location>
    </subcellularLocation>
</comment>
<dbReference type="GO" id="GO:0006094">
    <property type="term" value="P:gluconeogenesis"/>
    <property type="evidence" value="ECO:0007669"/>
    <property type="project" value="UniProtKB-UniRule"/>
</dbReference>
<feature type="binding site" evidence="7">
    <location>
        <begin position="9"/>
        <end position="11"/>
    </location>
    <ligand>
        <name>substrate</name>
    </ligand>
</feature>
<dbReference type="FunFam" id="3.20.20.70:FF:000016">
    <property type="entry name" value="Triosephosphate isomerase"/>
    <property type="match status" value="1"/>
</dbReference>
<protein>
    <recommendedName>
        <fullName evidence="7 8">Triosephosphate isomerase</fullName>
        <shortName evidence="7">TIM</shortName>
        <shortName evidence="7">TPI</shortName>
        <ecNumber evidence="7 8">5.3.1.1</ecNumber>
    </recommendedName>
    <alternativeName>
        <fullName evidence="7">Triose-phosphate isomerase</fullName>
    </alternativeName>
</protein>
<dbReference type="GO" id="GO:0006096">
    <property type="term" value="P:glycolytic process"/>
    <property type="evidence" value="ECO:0007669"/>
    <property type="project" value="UniProtKB-UniRule"/>
</dbReference>
<proteinExistence type="inferred from homology"/>
<feature type="binding site" evidence="7">
    <location>
        <begin position="233"/>
        <end position="234"/>
    </location>
    <ligand>
        <name>substrate</name>
    </ligand>
</feature>